<organism evidence="1 2">
    <name type="scientific">Streptomyces luteolus</name>
    <dbReference type="NCBI Taxonomy" id="3043615"/>
    <lineage>
        <taxon>Bacteria</taxon>
        <taxon>Bacillati</taxon>
        <taxon>Actinomycetota</taxon>
        <taxon>Actinomycetes</taxon>
        <taxon>Kitasatosporales</taxon>
        <taxon>Streptomycetaceae</taxon>
        <taxon>Streptomyces</taxon>
    </lineage>
</organism>
<evidence type="ECO:0008006" key="3">
    <source>
        <dbReference type="Google" id="ProtNLM"/>
    </source>
</evidence>
<evidence type="ECO:0000313" key="1">
    <source>
        <dbReference type="EMBL" id="MDI3423810.1"/>
    </source>
</evidence>
<gene>
    <name evidence="1" type="ORF">QIT00_35590</name>
</gene>
<protein>
    <recommendedName>
        <fullName evidence="3">Secreted protein</fullName>
    </recommendedName>
</protein>
<keyword evidence="2" id="KW-1185">Reference proteome</keyword>
<dbReference type="RefSeq" id="WP_282539641.1">
    <property type="nucleotide sequence ID" value="NZ_JASCIS010000063.1"/>
</dbReference>
<name>A0ABT6T7G6_9ACTN</name>
<comment type="caution">
    <text evidence="1">The sequence shown here is derived from an EMBL/GenBank/DDBJ whole genome shotgun (WGS) entry which is preliminary data.</text>
</comment>
<evidence type="ECO:0000313" key="2">
    <source>
        <dbReference type="Proteomes" id="UP001237105"/>
    </source>
</evidence>
<dbReference type="EMBL" id="JASCIS010000063">
    <property type="protein sequence ID" value="MDI3423810.1"/>
    <property type="molecule type" value="Genomic_DNA"/>
</dbReference>
<dbReference type="Proteomes" id="UP001237105">
    <property type="component" value="Unassembled WGS sequence"/>
</dbReference>
<accession>A0ABT6T7G6</accession>
<sequence length="107" mass="11138">MIVLPLTRLGKREGTNVKSLKKRRVLAAMGLAIAAGVTPVATASPAAADIPSCLFYLEDRGYVVGKGVTSACRTGSNPTEFRACYKKLTSLGVRSAHADTACALAGR</sequence>
<proteinExistence type="predicted"/>
<reference evidence="1 2" key="1">
    <citation type="submission" date="2023-05" db="EMBL/GenBank/DDBJ databases">
        <title>Draft genome sequence of Streptomyces sp. B-S-A12 isolated from a cave soil in Thailand.</title>
        <authorList>
            <person name="Chamroensaksri N."/>
            <person name="Muangham S."/>
        </authorList>
    </citation>
    <scope>NUCLEOTIDE SEQUENCE [LARGE SCALE GENOMIC DNA]</scope>
    <source>
        <strain evidence="1 2">B-S-A12</strain>
    </source>
</reference>